<name>A0A1F7U900_9BACT</name>
<organism evidence="7 8">
    <name type="scientific">Candidatus Uhrbacteria bacterium RIFCSPHIGHO2_02_FULL_60_10</name>
    <dbReference type="NCBI Taxonomy" id="1802392"/>
    <lineage>
        <taxon>Bacteria</taxon>
        <taxon>Candidatus Uhriibacteriota</taxon>
    </lineage>
</organism>
<evidence type="ECO:0000313" key="8">
    <source>
        <dbReference type="Proteomes" id="UP000177088"/>
    </source>
</evidence>
<dbReference type="InterPro" id="IPR044880">
    <property type="entry name" value="NCX_ion-bd_dom_sf"/>
</dbReference>
<dbReference type="PANTHER" id="PTHR10846">
    <property type="entry name" value="SODIUM/POTASSIUM/CALCIUM EXCHANGER"/>
    <property type="match status" value="1"/>
</dbReference>
<dbReference type="PANTHER" id="PTHR10846:SF8">
    <property type="entry name" value="INNER MEMBRANE PROTEIN YRBG"/>
    <property type="match status" value="1"/>
</dbReference>
<feature type="non-terminal residue" evidence="7">
    <location>
        <position position="255"/>
    </location>
</feature>
<dbReference type="Gene3D" id="1.20.1420.30">
    <property type="entry name" value="NCX, central ion-binding region"/>
    <property type="match status" value="2"/>
</dbReference>
<dbReference type="Pfam" id="PF01699">
    <property type="entry name" value="Na_Ca_ex"/>
    <property type="match status" value="2"/>
</dbReference>
<dbReference type="GO" id="GO:0005886">
    <property type="term" value="C:plasma membrane"/>
    <property type="evidence" value="ECO:0007669"/>
    <property type="project" value="TreeGrafter"/>
</dbReference>
<dbReference type="InterPro" id="IPR004837">
    <property type="entry name" value="NaCa_Exmemb"/>
</dbReference>
<dbReference type="Proteomes" id="UP000177088">
    <property type="component" value="Unassembled WGS sequence"/>
</dbReference>
<gene>
    <name evidence="7" type="ORF">A3C96_00425</name>
</gene>
<reference evidence="7 8" key="1">
    <citation type="journal article" date="2016" name="Nat. Commun.">
        <title>Thousands of microbial genomes shed light on interconnected biogeochemical processes in an aquifer system.</title>
        <authorList>
            <person name="Anantharaman K."/>
            <person name="Brown C.T."/>
            <person name="Hug L.A."/>
            <person name="Sharon I."/>
            <person name="Castelle C.J."/>
            <person name="Probst A.J."/>
            <person name="Thomas B.C."/>
            <person name="Singh A."/>
            <person name="Wilkins M.J."/>
            <person name="Karaoz U."/>
            <person name="Brodie E.L."/>
            <person name="Williams K.H."/>
            <person name="Hubbard S.S."/>
            <person name="Banfield J.F."/>
        </authorList>
    </citation>
    <scope>NUCLEOTIDE SEQUENCE [LARGE SCALE GENOMIC DNA]</scope>
</reference>
<dbReference type="GO" id="GO:0008273">
    <property type="term" value="F:calcium, potassium:sodium antiporter activity"/>
    <property type="evidence" value="ECO:0007669"/>
    <property type="project" value="TreeGrafter"/>
</dbReference>
<feature type="transmembrane region" description="Helical" evidence="5">
    <location>
        <begin position="166"/>
        <end position="187"/>
    </location>
</feature>
<evidence type="ECO:0000256" key="3">
    <source>
        <dbReference type="ARBA" id="ARBA00022989"/>
    </source>
</evidence>
<evidence type="ECO:0000256" key="1">
    <source>
        <dbReference type="ARBA" id="ARBA00004141"/>
    </source>
</evidence>
<feature type="transmembrane region" description="Helical" evidence="5">
    <location>
        <begin position="102"/>
        <end position="121"/>
    </location>
</feature>
<dbReference type="AlphaFoldDB" id="A0A1F7U900"/>
<evidence type="ECO:0000256" key="4">
    <source>
        <dbReference type="ARBA" id="ARBA00023136"/>
    </source>
</evidence>
<dbReference type="EMBL" id="MGEA01000031">
    <property type="protein sequence ID" value="OGL74278.1"/>
    <property type="molecule type" value="Genomic_DNA"/>
</dbReference>
<feature type="transmembrane region" description="Helical" evidence="5">
    <location>
        <begin position="68"/>
        <end position="90"/>
    </location>
</feature>
<feature type="transmembrane region" description="Helical" evidence="5">
    <location>
        <begin position="39"/>
        <end position="62"/>
    </location>
</feature>
<evidence type="ECO:0000256" key="2">
    <source>
        <dbReference type="ARBA" id="ARBA00022692"/>
    </source>
</evidence>
<dbReference type="InterPro" id="IPR004481">
    <property type="entry name" value="K/Na/Ca-exchanger"/>
</dbReference>
<keyword evidence="2 5" id="KW-0812">Transmembrane</keyword>
<feature type="transmembrane region" description="Helical" evidence="5">
    <location>
        <begin position="127"/>
        <end position="145"/>
    </location>
</feature>
<protein>
    <recommendedName>
        <fullName evidence="6">Sodium/calcium exchanger membrane region domain-containing protein</fullName>
    </recommendedName>
</protein>
<sequence>MMQYVLLFAGSLALVIWGATLATRASARLAESFRLSKYVVGFVIVAFISILPETLISISSAIGGVPAFGLGTLFGSNVADLSLIFAILIIAAGRGLKIESRILKNVSTYPFFLLIPLILGLDGRYSRLEGVALIVAGAIFYYSVFKNGVDASAALRNGYDGRFRSVLLLLASMFLLLVGAHLTVSSGTSLARALGVDPILIGLLVVGLGTTMPELFYSLKALARKDDGLAVGDILGSVLADATVVVGIVALISPF</sequence>
<feature type="domain" description="Sodium/calcium exchanger membrane region" evidence="6">
    <location>
        <begin position="5"/>
        <end position="142"/>
    </location>
</feature>
<comment type="subcellular location">
    <subcellularLocation>
        <location evidence="1">Membrane</location>
        <topology evidence="1">Multi-pass membrane protein</topology>
    </subcellularLocation>
</comment>
<feature type="transmembrane region" description="Helical" evidence="5">
    <location>
        <begin position="6"/>
        <end position="27"/>
    </location>
</feature>
<comment type="caution">
    <text evidence="7">The sequence shown here is derived from an EMBL/GenBank/DDBJ whole genome shotgun (WGS) entry which is preliminary data.</text>
</comment>
<feature type="transmembrane region" description="Helical" evidence="5">
    <location>
        <begin position="199"/>
        <end position="217"/>
    </location>
</feature>
<keyword evidence="3 5" id="KW-1133">Transmembrane helix</keyword>
<feature type="transmembrane region" description="Helical" evidence="5">
    <location>
        <begin position="229"/>
        <end position="252"/>
    </location>
</feature>
<evidence type="ECO:0000259" key="6">
    <source>
        <dbReference type="Pfam" id="PF01699"/>
    </source>
</evidence>
<dbReference type="GO" id="GO:0005262">
    <property type="term" value="F:calcium channel activity"/>
    <property type="evidence" value="ECO:0007669"/>
    <property type="project" value="TreeGrafter"/>
</dbReference>
<dbReference type="GO" id="GO:0006874">
    <property type="term" value="P:intracellular calcium ion homeostasis"/>
    <property type="evidence" value="ECO:0007669"/>
    <property type="project" value="TreeGrafter"/>
</dbReference>
<accession>A0A1F7U900</accession>
<evidence type="ECO:0000313" key="7">
    <source>
        <dbReference type="EMBL" id="OGL74278.1"/>
    </source>
</evidence>
<evidence type="ECO:0000256" key="5">
    <source>
        <dbReference type="SAM" id="Phobius"/>
    </source>
</evidence>
<feature type="domain" description="Sodium/calcium exchanger membrane region" evidence="6">
    <location>
        <begin position="165"/>
        <end position="254"/>
    </location>
</feature>
<proteinExistence type="predicted"/>
<keyword evidence="4 5" id="KW-0472">Membrane</keyword>